<dbReference type="eggNOG" id="ENOG502S4DQ">
    <property type="taxonomic scope" value="Eukaryota"/>
</dbReference>
<reference evidence="8 9" key="1">
    <citation type="journal article" date="2011" name="Proc. Natl. Acad. Sci. U.S.A.">
        <title>Evolutionary erosion of yeast sex chromosomes by mating-type switching accidents.</title>
        <authorList>
            <person name="Gordon J.L."/>
            <person name="Armisen D."/>
            <person name="Proux-Wera E."/>
            <person name="Oheigeartaigh S.S."/>
            <person name="Byrne K.P."/>
            <person name="Wolfe K.H."/>
        </authorList>
    </citation>
    <scope>NUCLEOTIDE SEQUENCE [LARGE SCALE GENOMIC DNA]</scope>
    <source>
        <strain evidence="9">ATCC 34711 / CBS 6284 / DSM 70876 / NBRC 10599 / NRRL Y-10934 / UCD 77-7</strain>
    </source>
</reference>
<evidence type="ECO:0000256" key="2">
    <source>
        <dbReference type="ARBA" id="ARBA00004496"/>
    </source>
</evidence>
<dbReference type="AlphaFoldDB" id="I2GVK9"/>
<evidence type="ECO:0000256" key="7">
    <source>
        <dbReference type="ARBA" id="ARBA00029995"/>
    </source>
</evidence>
<evidence type="ECO:0000256" key="5">
    <source>
        <dbReference type="ARBA" id="ARBA00022448"/>
    </source>
</evidence>
<keyword evidence="5" id="KW-0813">Transport</keyword>
<evidence type="ECO:0000313" key="9">
    <source>
        <dbReference type="Proteomes" id="UP000002866"/>
    </source>
</evidence>
<proteinExistence type="inferred from homology"/>
<organism evidence="8 9">
    <name type="scientific">Henningerozyma blattae (strain ATCC 34711 / CBS 6284 / DSM 70876 / NBRC 10599 / NRRL Y-10934 / UCD 77-7)</name>
    <name type="common">Yeast</name>
    <name type="synonym">Tetrapisispora blattae</name>
    <dbReference type="NCBI Taxonomy" id="1071380"/>
    <lineage>
        <taxon>Eukaryota</taxon>
        <taxon>Fungi</taxon>
        <taxon>Dikarya</taxon>
        <taxon>Ascomycota</taxon>
        <taxon>Saccharomycotina</taxon>
        <taxon>Saccharomycetes</taxon>
        <taxon>Saccharomycetales</taxon>
        <taxon>Saccharomycetaceae</taxon>
        <taxon>Henningerozyma</taxon>
    </lineage>
</organism>
<evidence type="ECO:0000256" key="1">
    <source>
        <dbReference type="ARBA" id="ARBA00003807"/>
    </source>
</evidence>
<keyword evidence="9" id="KW-1185">Reference proteome</keyword>
<sequence length="113" mass="13215">MSAGEEHEDLLGINKLSVDYSYLLYKIQDHVESIQLQTTKICVSENQSITEGIIANIVDKNIEDYNLLLKKCEELEHYFDMLDQIEVISETFKDRLREATKDLVDINRKRGHR</sequence>
<dbReference type="STRING" id="1071380.I2GVK9"/>
<dbReference type="InParanoid" id="I2GVK9"/>
<dbReference type="GO" id="GO:0005768">
    <property type="term" value="C:endosome"/>
    <property type="evidence" value="ECO:0007669"/>
    <property type="project" value="EnsemblFungi"/>
</dbReference>
<name>I2GVK9_HENB6</name>
<evidence type="ECO:0000313" key="8">
    <source>
        <dbReference type="EMBL" id="CCH58161.1"/>
    </source>
</evidence>
<dbReference type="RefSeq" id="XP_004177680.1">
    <property type="nucleotide sequence ID" value="XM_004177632.1"/>
</dbReference>
<dbReference type="EMBL" id="HE806316">
    <property type="protein sequence ID" value="CCH58161.1"/>
    <property type="molecule type" value="Genomic_DNA"/>
</dbReference>
<gene>
    <name evidence="8" type="primary">TBLA0A03630</name>
    <name evidence="8" type="ORF">TBLA_0A03630</name>
</gene>
<comment type="subcellular location">
    <subcellularLocation>
        <location evidence="2">Cytoplasm</location>
    </subcellularLocation>
</comment>
<dbReference type="HOGENOM" id="CLU_141728_1_0_1"/>
<protein>
    <recommendedName>
        <fullName evidence="4">Biogenesis of lysosome-related organelles complex 1 subunit CNL1</fullName>
    </recommendedName>
    <alternativeName>
        <fullName evidence="7">CNO-like protein 1</fullName>
    </alternativeName>
</protein>
<comment type="similarity">
    <text evidence="3">Belongs to the BLOC1S4 family.</text>
</comment>
<dbReference type="GO" id="GO:0031083">
    <property type="term" value="C:BLOC-1 complex"/>
    <property type="evidence" value="ECO:0007669"/>
    <property type="project" value="EnsemblFungi"/>
</dbReference>
<dbReference type="FunCoup" id="I2GVK9">
    <property type="interactions" value="37"/>
</dbReference>
<dbReference type="InterPro" id="IPR034455">
    <property type="entry name" value="CNL1"/>
</dbReference>
<comment type="function">
    <text evidence="1">Component of the biogenesis of lysosome-related organelles complex-1 (BLOC-1), a complex that is involved in endosomal cargo sorting.</text>
</comment>
<evidence type="ECO:0000256" key="3">
    <source>
        <dbReference type="ARBA" id="ARBA00007289"/>
    </source>
</evidence>
<dbReference type="GO" id="GO:0007032">
    <property type="term" value="P:endosome organization"/>
    <property type="evidence" value="ECO:0007669"/>
    <property type="project" value="EnsemblFungi"/>
</dbReference>
<dbReference type="CDD" id="cd24144">
    <property type="entry name" value="BLOC1_CNL1"/>
    <property type="match status" value="1"/>
</dbReference>
<dbReference type="OMA" id="HFDMLDQ"/>
<accession>I2GVK9</accession>
<dbReference type="PANTHER" id="PTHR39145">
    <property type="entry name" value="BIOGENESIS OF LYSOSOME-RELATED ORGANELLES COMPLEX 1 SUBUNIT CNL1"/>
    <property type="match status" value="1"/>
</dbReference>
<keyword evidence="6" id="KW-0963">Cytoplasm</keyword>
<dbReference type="OrthoDB" id="5424991at2759"/>
<dbReference type="Proteomes" id="UP000002866">
    <property type="component" value="Chromosome 1"/>
</dbReference>
<dbReference type="PANTHER" id="PTHR39145:SF1">
    <property type="entry name" value="BIOGENESIS OF LYSOSOME-RELATED ORGANELLES COMPLEX 1 SUBUNIT CNL1"/>
    <property type="match status" value="1"/>
</dbReference>
<dbReference type="KEGG" id="tbl:TBLA_0A03630"/>
<dbReference type="GO" id="GO:0032880">
    <property type="term" value="P:regulation of protein localization"/>
    <property type="evidence" value="ECO:0007669"/>
    <property type="project" value="EnsemblFungi"/>
</dbReference>
<evidence type="ECO:0000256" key="6">
    <source>
        <dbReference type="ARBA" id="ARBA00022490"/>
    </source>
</evidence>
<evidence type="ECO:0000256" key="4">
    <source>
        <dbReference type="ARBA" id="ARBA00014971"/>
    </source>
</evidence>
<dbReference type="GeneID" id="14493666"/>